<keyword evidence="1" id="KW-0472">Membrane</keyword>
<feature type="transmembrane region" description="Helical" evidence="1">
    <location>
        <begin position="97"/>
        <end position="118"/>
    </location>
</feature>
<keyword evidence="3" id="KW-1185">Reference proteome</keyword>
<dbReference type="EMBL" id="CP118868">
    <property type="protein sequence ID" value="WEG36000.1"/>
    <property type="molecule type" value="Genomic_DNA"/>
</dbReference>
<dbReference type="Pfam" id="PF09852">
    <property type="entry name" value="DUF2079"/>
    <property type="match status" value="1"/>
</dbReference>
<dbReference type="RefSeq" id="WP_315572025.1">
    <property type="nucleotide sequence ID" value="NZ_CP118868.1"/>
</dbReference>
<feature type="transmembrane region" description="Helical" evidence="1">
    <location>
        <begin position="130"/>
        <end position="148"/>
    </location>
</feature>
<feature type="transmembrane region" description="Helical" evidence="1">
    <location>
        <begin position="12"/>
        <end position="38"/>
    </location>
</feature>
<dbReference type="Proteomes" id="UP001220478">
    <property type="component" value="Chromosome"/>
</dbReference>
<reference evidence="2 3" key="1">
    <citation type="submission" date="2023-02" db="EMBL/GenBank/DDBJ databases">
        <title>Novel Oscillospiraceae bacterial genomes.</title>
        <authorList>
            <person name="Srinivasan S."/>
            <person name="Austin M.N."/>
            <person name="Fiedler T.L."/>
            <person name="Strenk S.M."/>
            <person name="Agnew K.J."/>
            <person name="Nagana Gowda G.A."/>
            <person name="Raftery D."/>
            <person name="Beamer M.A."/>
            <person name="Achilles S.L."/>
            <person name="Wiesenfeld H.C."/>
            <person name="Fredricks D.N."/>
            <person name="Hillier S.L."/>
        </authorList>
    </citation>
    <scope>NUCLEOTIDE SEQUENCE [LARGE SCALE GENOMIC DNA]</scope>
    <source>
        <strain evidence="2 3">CHIC02 1186E3-8</strain>
    </source>
</reference>
<feature type="transmembrane region" description="Helical" evidence="1">
    <location>
        <begin position="320"/>
        <end position="336"/>
    </location>
</feature>
<evidence type="ECO:0000313" key="3">
    <source>
        <dbReference type="Proteomes" id="UP001220478"/>
    </source>
</evidence>
<sequence length="510" mass="58506">MVASGNKTGRRVLITATVILIVIHFAALTTIMCARVAAFDTPTYDMGLFTQMFHYMLRTGRALTTLERDMLLSHFQVHMSPIYYLYLPFFALFPSAYTLQILQTFTVLLALYPLSLILRRYTSLSLPWRAAIYLMYVFAPGITGSSFYDLHENCFLPLCLFFLLEGQLANSKRKVFFWTALTLLIKEDAMIYVFFIGAYSLFCLQGRNFGRCSGKLSVRIYASVRQTLRQEWWRLLLNVILPLVYFSAVVYYLNHYGQGAMVNRFDNLLLPGQHGLVQAAFNLILHPFFILEQIFTSAKIRYLTAVLAAMAFLPLWQYRLANYCLLCPFIVMNLLSNYQYQHSLVFQYNYGTGALLIYLTAVSLEAILLHGRDNRGSQDSWDIRRTILSLLVCLGLFSSFLTTSSLLRHHAASLHVYNSARDKYQTLARTLSSLPRDKKILADTLLTTALADVPELYDLEYHRSGLPDRTIDYVVAFRNGENETVIAYKKAGYIENDYSNHYLIVLQKNA</sequence>
<evidence type="ECO:0000256" key="1">
    <source>
        <dbReference type="SAM" id="Phobius"/>
    </source>
</evidence>
<accession>A0ABY8CA81</accession>
<protein>
    <submittedName>
        <fullName evidence="2">DUF2079 domain-containing protein</fullName>
    </submittedName>
</protein>
<feature type="transmembrane region" description="Helical" evidence="1">
    <location>
        <begin position="189"/>
        <end position="210"/>
    </location>
</feature>
<organism evidence="2 3">
    <name type="scientific">Amygdalobacter indicium</name>
    <dbReference type="NCBI Taxonomy" id="3029272"/>
    <lineage>
        <taxon>Bacteria</taxon>
        <taxon>Bacillati</taxon>
        <taxon>Bacillota</taxon>
        <taxon>Clostridia</taxon>
        <taxon>Eubacteriales</taxon>
        <taxon>Oscillospiraceae</taxon>
        <taxon>Amygdalobacter</taxon>
    </lineage>
</organism>
<keyword evidence="1" id="KW-1133">Transmembrane helix</keyword>
<dbReference type="InterPro" id="IPR018650">
    <property type="entry name" value="STSV1_Orf64"/>
</dbReference>
<evidence type="ECO:0000313" key="2">
    <source>
        <dbReference type="EMBL" id="WEG36000.1"/>
    </source>
</evidence>
<proteinExistence type="predicted"/>
<feature type="transmembrane region" description="Helical" evidence="1">
    <location>
        <begin position="273"/>
        <end position="291"/>
    </location>
</feature>
<keyword evidence="1" id="KW-0812">Transmembrane</keyword>
<name>A0ABY8CA81_9FIRM</name>
<feature type="transmembrane region" description="Helical" evidence="1">
    <location>
        <begin position="387"/>
        <end position="407"/>
    </location>
</feature>
<feature type="transmembrane region" description="Helical" evidence="1">
    <location>
        <begin position="231"/>
        <end position="253"/>
    </location>
</feature>
<gene>
    <name evidence="2" type="ORF">PYS61_02185</name>
</gene>
<feature type="transmembrane region" description="Helical" evidence="1">
    <location>
        <begin position="348"/>
        <end position="367"/>
    </location>
</feature>